<evidence type="ECO:0000256" key="5">
    <source>
        <dbReference type="ARBA" id="ARBA00022692"/>
    </source>
</evidence>
<dbReference type="HOGENOM" id="CLU_054508_1_0_5"/>
<evidence type="ECO:0000313" key="11">
    <source>
        <dbReference type="Proteomes" id="UP000005258"/>
    </source>
</evidence>
<evidence type="ECO:0000313" key="10">
    <source>
        <dbReference type="EMBL" id="AFK52026.1"/>
    </source>
</evidence>
<feature type="transmembrane region" description="Helical" evidence="8">
    <location>
        <begin position="118"/>
        <end position="135"/>
    </location>
</feature>
<feature type="transmembrane region" description="Helical" evidence="8">
    <location>
        <begin position="282"/>
        <end position="304"/>
    </location>
</feature>
<feature type="domain" description="EamA" evidence="9">
    <location>
        <begin position="26"/>
        <end position="157"/>
    </location>
</feature>
<evidence type="ECO:0000256" key="6">
    <source>
        <dbReference type="ARBA" id="ARBA00022989"/>
    </source>
</evidence>
<proteinExistence type="inferred from homology"/>
<feature type="transmembrane region" description="Helical" evidence="8">
    <location>
        <begin position="225"/>
        <end position="246"/>
    </location>
</feature>
<dbReference type="Pfam" id="PF00892">
    <property type="entry name" value="EamA"/>
    <property type="match status" value="1"/>
</dbReference>
<evidence type="ECO:0000256" key="1">
    <source>
        <dbReference type="ARBA" id="ARBA00004651"/>
    </source>
</evidence>
<dbReference type="InterPro" id="IPR037185">
    <property type="entry name" value="EmrE-like"/>
</dbReference>
<keyword evidence="5 8" id="KW-0812">Transmembrane</keyword>
<evidence type="ECO:0000256" key="2">
    <source>
        <dbReference type="ARBA" id="ARBA00007362"/>
    </source>
</evidence>
<feature type="transmembrane region" description="Helical" evidence="8">
    <location>
        <begin position="164"/>
        <end position="181"/>
    </location>
</feature>
<dbReference type="InterPro" id="IPR000620">
    <property type="entry name" value="EamA_dom"/>
</dbReference>
<feature type="transmembrane region" description="Helical" evidence="8">
    <location>
        <begin position="142"/>
        <end position="158"/>
    </location>
</feature>
<dbReference type="RefSeq" id="WP_014743706.1">
    <property type="nucleotide sequence ID" value="NC_017956.1"/>
</dbReference>
<dbReference type="STRING" id="1110502.TMO_0187"/>
<dbReference type="PANTHER" id="PTHR22911">
    <property type="entry name" value="ACYL-MALONYL CONDENSING ENZYME-RELATED"/>
    <property type="match status" value="1"/>
</dbReference>
<dbReference type="Proteomes" id="UP000005258">
    <property type="component" value="Chromosome"/>
</dbReference>
<sequence>MSSTPQSPSPALPAGAPPGLGRPAAAAFGAYVIWGLFPLYFSALAAVPSLEVLADRILGSLVVLIFVAAGHRHRAEIRAVIARPRVLGLLCLSAVAIAANWGVYIYAVQTGRAVDASLGYYVNPLVSVVLGVVFLRERPRAMQILAFFLAIGGVAWIAGEGGGLPWIAIALAMSFGTYGLLRKLAAVGAVAGLAIETAVLAPVALGWTIFAAAGGALAIPSAGPLQVLLLLAAGAVTVVPLLMFGFAAPRLPLGLLGFLQYVNPTCQLAVAVFLLGETVSEAQGVAFVLIWIALALYTGDAVVARRRSLR</sequence>
<dbReference type="InterPro" id="IPR004626">
    <property type="entry name" value="RarD"/>
</dbReference>
<comment type="similarity">
    <text evidence="2">Belongs to the EamA transporter family.</text>
</comment>
<evidence type="ECO:0000256" key="4">
    <source>
        <dbReference type="ARBA" id="ARBA00022475"/>
    </source>
</evidence>
<dbReference type="eggNOG" id="COG2962">
    <property type="taxonomic scope" value="Bacteria"/>
</dbReference>
<accession>I3TGY8</accession>
<dbReference type="KEGG" id="tmo:TMO_0187"/>
<keyword evidence="3" id="KW-0813">Transport</keyword>
<gene>
    <name evidence="10" type="ordered locus">TMO_0187</name>
</gene>
<dbReference type="EMBL" id="CP003236">
    <property type="protein sequence ID" value="AFK52026.1"/>
    <property type="molecule type" value="Genomic_DNA"/>
</dbReference>
<dbReference type="AlphaFoldDB" id="I3TGY8"/>
<dbReference type="GO" id="GO:0005886">
    <property type="term" value="C:plasma membrane"/>
    <property type="evidence" value="ECO:0007669"/>
    <property type="project" value="UniProtKB-SubCell"/>
</dbReference>
<keyword evidence="7 8" id="KW-0472">Membrane</keyword>
<evidence type="ECO:0000259" key="9">
    <source>
        <dbReference type="Pfam" id="PF00892"/>
    </source>
</evidence>
<name>I3TGY8_TISMK</name>
<evidence type="ECO:0000256" key="8">
    <source>
        <dbReference type="SAM" id="Phobius"/>
    </source>
</evidence>
<feature type="transmembrane region" description="Helical" evidence="8">
    <location>
        <begin position="86"/>
        <end position="106"/>
    </location>
</feature>
<dbReference type="NCBIfam" id="TIGR00688">
    <property type="entry name" value="rarD"/>
    <property type="match status" value="1"/>
</dbReference>
<evidence type="ECO:0000256" key="7">
    <source>
        <dbReference type="ARBA" id="ARBA00023136"/>
    </source>
</evidence>
<dbReference type="PANTHER" id="PTHR22911:SF137">
    <property type="entry name" value="SOLUTE CARRIER FAMILY 35 MEMBER G2-RELATED"/>
    <property type="match status" value="1"/>
</dbReference>
<feature type="transmembrane region" description="Helical" evidence="8">
    <location>
        <begin position="253"/>
        <end position="276"/>
    </location>
</feature>
<feature type="transmembrane region" description="Helical" evidence="8">
    <location>
        <begin position="28"/>
        <end position="47"/>
    </location>
</feature>
<keyword evidence="6 8" id="KW-1133">Transmembrane helix</keyword>
<comment type="subcellular location">
    <subcellularLocation>
        <location evidence="1">Cell membrane</location>
        <topology evidence="1">Multi-pass membrane protein</topology>
    </subcellularLocation>
</comment>
<dbReference type="SUPFAM" id="SSF103481">
    <property type="entry name" value="Multidrug resistance efflux transporter EmrE"/>
    <property type="match status" value="2"/>
</dbReference>
<feature type="transmembrane region" description="Helical" evidence="8">
    <location>
        <begin position="193"/>
        <end position="219"/>
    </location>
</feature>
<keyword evidence="4" id="KW-1003">Cell membrane</keyword>
<evidence type="ECO:0000256" key="3">
    <source>
        <dbReference type="ARBA" id="ARBA00022448"/>
    </source>
</evidence>
<organism evidence="10 11">
    <name type="scientific">Tistrella mobilis (strain KA081020-065)</name>
    <dbReference type="NCBI Taxonomy" id="1110502"/>
    <lineage>
        <taxon>Bacteria</taxon>
        <taxon>Pseudomonadati</taxon>
        <taxon>Pseudomonadota</taxon>
        <taxon>Alphaproteobacteria</taxon>
        <taxon>Geminicoccales</taxon>
        <taxon>Geminicoccaceae</taxon>
        <taxon>Tistrella</taxon>
    </lineage>
</organism>
<keyword evidence="11" id="KW-1185">Reference proteome</keyword>
<reference evidence="10 11" key="1">
    <citation type="journal article" date="2012" name="J. Am. Chem. Soc.">
        <title>Bacterial biosynthesis and maturation of the didemnin anti-cancer agents.</title>
        <authorList>
            <person name="Xu Y."/>
            <person name="Kersten R.D."/>
            <person name="Nam S.J."/>
            <person name="Lu L."/>
            <person name="Al-Suwailem A.M."/>
            <person name="Zheng H."/>
            <person name="Fenical W."/>
            <person name="Dorrestein P.C."/>
            <person name="Moore B.S."/>
            <person name="Qian P.Y."/>
        </authorList>
    </citation>
    <scope>NUCLEOTIDE SEQUENCE [LARGE SCALE GENOMIC DNA]</scope>
    <source>
        <strain evidence="10 11">KA081020-065</strain>
    </source>
</reference>
<protein>
    <submittedName>
        <fullName evidence="10">RarD protein</fullName>
    </submittedName>
</protein>